<dbReference type="InterPro" id="IPR036259">
    <property type="entry name" value="MFS_trans_sf"/>
</dbReference>
<name>A0A7W6JV45_9SPHN</name>
<organism evidence="8 9">
    <name type="scientific">Sphingomonas kyeonggiensis</name>
    <dbReference type="NCBI Taxonomy" id="1268553"/>
    <lineage>
        <taxon>Bacteria</taxon>
        <taxon>Pseudomonadati</taxon>
        <taxon>Pseudomonadota</taxon>
        <taxon>Alphaproteobacteria</taxon>
        <taxon>Sphingomonadales</taxon>
        <taxon>Sphingomonadaceae</taxon>
        <taxon>Sphingomonas</taxon>
    </lineage>
</organism>
<dbReference type="InterPro" id="IPR011701">
    <property type="entry name" value="MFS"/>
</dbReference>
<keyword evidence="4 6" id="KW-1133">Transmembrane helix</keyword>
<evidence type="ECO:0000256" key="1">
    <source>
        <dbReference type="ARBA" id="ARBA00004429"/>
    </source>
</evidence>
<feature type="transmembrane region" description="Helical" evidence="6">
    <location>
        <begin position="110"/>
        <end position="127"/>
    </location>
</feature>
<keyword evidence="9" id="KW-1185">Reference proteome</keyword>
<dbReference type="InterPro" id="IPR020846">
    <property type="entry name" value="MFS_dom"/>
</dbReference>
<dbReference type="InterPro" id="IPR005275">
    <property type="entry name" value="Lfuc_symporter_FucP"/>
</dbReference>
<feature type="transmembrane region" description="Helical" evidence="6">
    <location>
        <begin position="204"/>
        <end position="226"/>
    </location>
</feature>
<comment type="subcellular location">
    <subcellularLocation>
        <location evidence="1">Cell inner membrane</location>
        <topology evidence="1">Multi-pass membrane protein</topology>
    </subcellularLocation>
</comment>
<feature type="transmembrane region" description="Helical" evidence="6">
    <location>
        <begin position="148"/>
        <end position="171"/>
    </location>
</feature>
<protein>
    <submittedName>
        <fullName evidence="8">FHS family L-fucose permease-like MFS transporter</fullName>
    </submittedName>
</protein>
<dbReference type="PANTHER" id="PTHR43702">
    <property type="entry name" value="L-FUCOSE-PROTON SYMPORTER"/>
    <property type="match status" value="1"/>
</dbReference>
<accession>A0A7W6JV45</accession>
<evidence type="ECO:0000256" key="6">
    <source>
        <dbReference type="SAM" id="Phobius"/>
    </source>
</evidence>
<keyword evidence="3 6" id="KW-0812">Transmembrane</keyword>
<feature type="transmembrane region" description="Helical" evidence="6">
    <location>
        <begin position="58"/>
        <end position="78"/>
    </location>
</feature>
<evidence type="ECO:0000256" key="3">
    <source>
        <dbReference type="ARBA" id="ARBA00022692"/>
    </source>
</evidence>
<evidence type="ECO:0000256" key="4">
    <source>
        <dbReference type="ARBA" id="ARBA00022989"/>
    </source>
</evidence>
<proteinExistence type="predicted"/>
<feature type="transmembrane region" description="Helical" evidence="6">
    <location>
        <begin position="398"/>
        <end position="418"/>
    </location>
</feature>
<evidence type="ECO:0000259" key="7">
    <source>
        <dbReference type="PROSITE" id="PS50850"/>
    </source>
</evidence>
<feature type="transmembrane region" description="Helical" evidence="6">
    <location>
        <begin position="341"/>
        <end position="361"/>
    </location>
</feature>
<comment type="caution">
    <text evidence="8">The sequence shown here is derived from an EMBL/GenBank/DDBJ whole genome shotgun (WGS) entry which is preliminary data.</text>
</comment>
<dbReference type="Proteomes" id="UP000557392">
    <property type="component" value="Unassembled WGS sequence"/>
</dbReference>
<dbReference type="Pfam" id="PF07690">
    <property type="entry name" value="MFS_1"/>
    <property type="match status" value="1"/>
</dbReference>
<dbReference type="AlphaFoldDB" id="A0A7W6JV45"/>
<dbReference type="SUPFAM" id="SSF103473">
    <property type="entry name" value="MFS general substrate transporter"/>
    <property type="match status" value="1"/>
</dbReference>
<dbReference type="InterPro" id="IPR050375">
    <property type="entry name" value="MFS_TsgA-like"/>
</dbReference>
<dbReference type="Gene3D" id="1.20.1250.20">
    <property type="entry name" value="MFS general substrate transporter like domains"/>
    <property type="match status" value="2"/>
</dbReference>
<sequence>MASRASAAAPPIIERRYAVAFALVTSLFFSWALAAALNDVLIRQFQKALDLTRTEASLIQFAFYVGYFCAAIPAGLLIRRLGYKNTILIGLACYAGGAFLFYPAAASEQYGLFLVALYVIAIGLAFLETASNPYVTILGAPETASSRLNLAQSFYGIGAVIGPIIGGLFIFSSDERTQAQIAAMAPAERAAWRSAAATAVQGPYLAIGVAVCLLALLIACTRFPVLEQAKKTAGNGRPLFAVLRHRRLRAAILALFLYVGAQVGVWSFFIDFSKSQAPQLSEQTTAFLLSASLGMLMIGRFSGAFLQQRFAPARLLLLYAVANVLLCGFAAFATGMPAVGALWLTSFFMSIMFPTIFALGVEGLGEETESGAAFLIMAIIGGAVFPPLMGLVSERVGGVHHMMLVPMLAFAGVLYFAVQRLREGRTQ</sequence>
<dbReference type="PANTHER" id="PTHR43702:SF11">
    <property type="entry name" value="L-FUCOSE-PROTON SYMPORTER"/>
    <property type="match status" value="1"/>
</dbReference>
<feature type="transmembrane region" description="Helical" evidence="6">
    <location>
        <begin position="85"/>
        <end position="104"/>
    </location>
</feature>
<feature type="transmembrane region" description="Helical" evidence="6">
    <location>
        <begin position="373"/>
        <end position="392"/>
    </location>
</feature>
<feature type="domain" description="Major facilitator superfamily (MFS) profile" evidence="7">
    <location>
        <begin position="18"/>
        <end position="422"/>
    </location>
</feature>
<feature type="transmembrane region" description="Helical" evidence="6">
    <location>
        <begin position="284"/>
        <end position="303"/>
    </location>
</feature>
<dbReference type="EMBL" id="JACIEH010000002">
    <property type="protein sequence ID" value="MBB4099062.1"/>
    <property type="molecule type" value="Genomic_DNA"/>
</dbReference>
<keyword evidence="5 6" id="KW-0472">Membrane</keyword>
<dbReference type="CDD" id="cd17394">
    <property type="entry name" value="MFS_FucP_like"/>
    <property type="match status" value="1"/>
</dbReference>
<evidence type="ECO:0000256" key="2">
    <source>
        <dbReference type="ARBA" id="ARBA00022475"/>
    </source>
</evidence>
<dbReference type="GO" id="GO:0005886">
    <property type="term" value="C:plasma membrane"/>
    <property type="evidence" value="ECO:0007669"/>
    <property type="project" value="UniProtKB-SubCell"/>
</dbReference>
<evidence type="ECO:0000313" key="9">
    <source>
        <dbReference type="Proteomes" id="UP000557392"/>
    </source>
</evidence>
<reference evidence="8 9" key="1">
    <citation type="submission" date="2020-08" db="EMBL/GenBank/DDBJ databases">
        <title>Genomic Encyclopedia of Type Strains, Phase IV (KMG-IV): sequencing the most valuable type-strain genomes for metagenomic binning, comparative biology and taxonomic classification.</title>
        <authorList>
            <person name="Goeker M."/>
        </authorList>
    </citation>
    <scope>NUCLEOTIDE SEQUENCE [LARGE SCALE GENOMIC DNA]</scope>
    <source>
        <strain evidence="8 9">DSM 101806</strain>
    </source>
</reference>
<keyword evidence="2" id="KW-1003">Cell membrane</keyword>
<dbReference type="RefSeq" id="WP_183998379.1">
    <property type="nucleotide sequence ID" value="NZ_JACIEH010000002.1"/>
</dbReference>
<dbReference type="NCBIfam" id="TIGR00885">
    <property type="entry name" value="fucP"/>
    <property type="match status" value="1"/>
</dbReference>
<feature type="transmembrane region" description="Helical" evidence="6">
    <location>
        <begin position="247"/>
        <end position="269"/>
    </location>
</feature>
<feature type="transmembrane region" description="Helical" evidence="6">
    <location>
        <begin position="315"/>
        <end position="335"/>
    </location>
</feature>
<gene>
    <name evidence="8" type="ORF">GGR46_002626</name>
</gene>
<evidence type="ECO:0000313" key="8">
    <source>
        <dbReference type="EMBL" id="MBB4099062.1"/>
    </source>
</evidence>
<dbReference type="GO" id="GO:0015535">
    <property type="term" value="F:fucose:proton symporter activity"/>
    <property type="evidence" value="ECO:0007669"/>
    <property type="project" value="InterPro"/>
</dbReference>
<evidence type="ECO:0000256" key="5">
    <source>
        <dbReference type="ARBA" id="ARBA00023136"/>
    </source>
</evidence>
<dbReference type="PROSITE" id="PS50850">
    <property type="entry name" value="MFS"/>
    <property type="match status" value="1"/>
</dbReference>